<accession>A0A0C3LT49</accession>
<evidence type="ECO:0000313" key="3">
    <source>
        <dbReference type="Proteomes" id="UP000054248"/>
    </source>
</evidence>
<feature type="region of interest" description="Disordered" evidence="1">
    <location>
        <begin position="517"/>
        <end position="541"/>
    </location>
</feature>
<protein>
    <submittedName>
        <fullName evidence="2">Uncharacterized protein</fullName>
    </submittedName>
</protein>
<keyword evidence="3" id="KW-1185">Reference proteome</keyword>
<evidence type="ECO:0000256" key="1">
    <source>
        <dbReference type="SAM" id="MobiDB-lite"/>
    </source>
</evidence>
<sequence length="554" mass="58170">MTPAQATTNASSSTNAALSPFMTFGQGVDSGTASPFGGIGTPASSSSEAFATLPNSGARRPSLPHIFEGSRPSAPSVSPQKKGGHRPRSAGQGAEEHHTGVGSSTLSALSSQKRLASKISLLNIFKKDTSGNHPPPLGNASSPNLLEFLSQPAEPGIRNRTRNSIDEPRITGPAGPSRGSLDRGDRERHSPPTTAPPQRTLFFNQSSSVFHPEDQEDLPPLPSVLLPRTSRSNSQTRTGYPDYRTRTDSNVTMTSTGSSFEAQQNPASYAIQNSWAAKSKGRDRSASEGAGALGKRSPLMNEWGRDEDGNVVDKELPGVIADEDDDEDSAGSGGAPAPTMSTSPEQIRHMGRERKASKPPQLPNGPRRPSLTNGGAGGSSSSFSPAEHKRTNSTQSTKNLRFDLPAGDGQGQQRSVSTSVQVPGRSQASPVATSPTSPLAPKSTKKSLRTSASAGSLPKSKPSSSSSSVDRPYSAGGERAEFQSVPLSRVSTAPSSHEKSMTLPNFVHSRVVSSGNPVVLQGPEDYYPPRSESRTGGKQHFGGLRNLVRTLKGK</sequence>
<organism evidence="2 3">
    <name type="scientific">Tulasnella calospora MUT 4182</name>
    <dbReference type="NCBI Taxonomy" id="1051891"/>
    <lineage>
        <taxon>Eukaryota</taxon>
        <taxon>Fungi</taxon>
        <taxon>Dikarya</taxon>
        <taxon>Basidiomycota</taxon>
        <taxon>Agaricomycotina</taxon>
        <taxon>Agaricomycetes</taxon>
        <taxon>Cantharellales</taxon>
        <taxon>Tulasnellaceae</taxon>
        <taxon>Tulasnella</taxon>
    </lineage>
</organism>
<feature type="compositionally biased region" description="Low complexity" evidence="1">
    <location>
        <begin position="451"/>
        <end position="468"/>
    </location>
</feature>
<proteinExistence type="predicted"/>
<feature type="compositionally biased region" description="Polar residues" evidence="1">
    <location>
        <begin position="485"/>
        <end position="495"/>
    </location>
</feature>
<feature type="compositionally biased region" description="Polar residues" evidence="1">
    <location>
        <begin position="411"/>
        <end position="437"/>
    </location>
</feature>
<name>A0A0C3LT49_9AGAM</name>
<dbReference type="Proteomes" id="UP000054248">
    <property type="component" value="Unassembled WGS sequence"/>
</dbReference>
<evidence type="ECO:0000313" key="2">
    <source>
        <dbReference type="EMBL" id="KIO24567.1"/>
    </source>
</evidence>
<reference evidence="2 3" key="1">
    <citation type="submission" date="2014-04" db="EMBL/GenBank/DDBJ databases">
        <authorList>
            <consortium name="DOE Joint Genome Institute"/>
            <person name="Kuo A."/>
            <person name="Girlanda M."/>
            <person name="Perotto S."/>
            <person name="Kohler A."/>
            <person name="Nagy L.G."/>
            <person name="Floudas D."/>
            <person name="Copeland A."/>
            <person name="Barry K.W."/>
            <person name="Cichocki N."/>
            <person name="Veneault-Fourrey C."/>
            <person name="LaButti K."/>
            <person name="Lindquist E.A."/>
            <person name="Lipzen A."/>
            <person name="Lundell T."/>
            <person name="Morin E."/>
            <person name="Murat C."/>
            <person name="Sun H."/>
            <person name="Tunlid A."/>
            <person name="Henrissat B."/>
            <person name="Grigoriev I.V."/>
            <person name="Hibbett D.S."/>
            <person name="Martin F."/>
            <person name="Nordberg H.P."/>
            <person name="Cantor M.N."/>
            <person name="Hua S.X."/>
        </authorList>
    </citation>
    <scope>NUCLEOTIDE SEQUENCE [LARGE SCALE GENOMIC DNA]</scope>
    <source>
        <strain evidence="2 3">MUT 4182</strain>
    </source>
</reference>
<feature type="compositionally biased region" description="Polar residues" evidence="1">
    <location>
        <begin position="229"/>
        <end position="238"/>
    </location>
</feature>
<feature type="compositionally biased region" description="Polar residues" evidence="1">
    <location>
        <begin position="248"/>
        <end position="276"/>
    </location>
</feature>
<feature type="region of interest" description="Disordered" evidence="1">
    <location>
        <begin position="1"/>
        <end position="109"/>
    </location>
</feature>
<gene>
    <name evidence="2" type="ORF">M407DRAFT_8900</name>
</gene>
<dbReference type="EMBL" id="KN823059">
    <property type="protein sequence ID" value="KIO24567.1"/>
    <property type="molecule type" value="Genomic_DNA"/>
</dbReference>
<dbReference type="HOGENOM" id="CLU_491914_0_0_1"/>
<feature type="compositionally biased region" description="Basic and acidic residues" evidence="1">
    <location>
        <begin position="303"/>
        <end position="316"/>
    </location>
</feature>
<feature type="region of interest" description="Disordered" evidence="1">
    <location>
        <begin position="130"/>
        <end position="502"/>
    </location>
</feature>
<feature type="compositionally biased region" description="Low complexity" evidence="1">
    <location>
        <begin position="1"/>
        <end position="17"/>
    </location>
</feature>
<dbReference type="AlphaFoldDB" id="A0A0C3LT49"/>
<reference evidence="3" key="2">
    <citation type="submission" date="2015-01" db="EMBL/GenBank/DDBJ databases">
        <title>Evolutionary Origins and Diversification of the Mycorrhizal Mutualists.</title>
        <authorList>
            <consortium name="DOE Joint Genome Institute"/>
            <consortium name="Mycorrhizal Genomics Consortium"/>
            <person name="Kohler A."/>
            <person name="Kuo A."/>
            <person name="Nagy L.G."/>
            <person name="Floudas D."/>
            <person name="Copeland A."/>
            <person name="Barry K.W."/>
            <person name="Cichocki N."/>
            <person name="Veneault-Fourrey C."/>
            <person name="LaButti K."/>
            <person name="Lindquist E.A."/>
            <person name="Lipzen A."/>
            <person name="Lundell T."/>
            <person name="Morin E."/>
            <person name="Murat C."/>
            <person name="Riley R."/>
            <person name="Ohm R."/>
            <person name="Sun H."/>
            <person name="Tunlid A."/>
            <person name="Henrissat B."/>
            <person name="Grigoriev I.V."/>
            <person name="Hibbett D.S."/>
            <person name="Martin F."/>
        </authorList>
    </citation>
    <scope>NUCLEOTIDE SEQUENCE [LARGE SCALE GENOMIC DNA]</scope>
    <source>
        <strain evidence="3">MUT 4182</strain>
    </source>
</reference>
<dbReference type="OrthoDB" id="194358at2759"/>
<feature type="compositionally biased region" description="Polar residues" evidence="1">
    <location>
        <begin position="42"/>
        <end position="55"/>
    </location>
</feature>
<feature type="compositionally biased region" description="Basic and acidic residues" evidence="1">
    <location>
        <begin position="346"/>
        <end position="356"/>
    </location>
</feature>
<feature type="compositionally biased region" description="Basic and acidic residues" evidence="1">
    <location>
        <begin position="180"/>
        <end position="190"/>
    </location>
</feature>